<organism evidence="2 3">
    <name type="scientific">Hassallia byssoidea VB512170</name>
    <dbReference type="NCBI Taxonomy" id="1304833"/>
    <lineage>
        <taxon>Bacteria</taxon>
        <taxon>Bacillati</taxon>
        <taxon>Cyanobacteriota</taxon>
        <taxon>Cyanophyceae</taxon>
        <taxon>Nostocales</taxon>
        <taxon>Tolypothrichaceae</taxon>
        <taxon>Hassallia</taxon>
    </lineage>
</organism>
<evidence type="ECO:0000256" key="1">
    <source>
        <dbReference type="SAM" id="MobiDB-lite"/>
    </source>
</evidence>
<protein>
    <submittedName>
        <fullName evidence="2">Uncharacterized protein</fullName>
    </submittedName>
</protein>
<sequence length="46" mass="5191">MSWGVEDLVNERLCHFCPGERPRGRGTRRQADKGTSRQGDKGIADF</sequence>
<proteinExistence type="predicted"/>
<dbReference type="RefSeq" id="WP_163519380.1">
    <property type="nucleotide sequence ID" value="NZ_JTCM02000145.1"/>
</dbReference>
<gene>
    <name evidence="2" type="ORF">PI95_031915</name>
</gene>
<evidence type="ECO:0000313" key="3">
    <source>
        <dbReference type="Proteomes" id="UP000031549"/>
    </source>
</evidence>
<comment type="caution">
    <text evidence="2">The sequence shown here is derived from an EMBL/GenBank/DDBJ whole genome shotgun (WGS) entry which is preliminary data.</text>
</comment>
<dbReference type="EMBL" id="JTCM02000145">
    <property type="protein sequence ID" value="NEU76982.1"/>
    <property type="molecule type" value="Genomic_DNA"/>
</dbReference>
<keyword evidence="3" id="KW-1185">Reference proteome</keyword>
<dbReference type="Proteomes" id="UP000031549">
    <property type="component" value="Unassembled WGS sequence"/>
</dbReference>
<feature type="region of interest" description="Disordered" evidence="1">
    <location>
        <begin position="19"/>
        <end position="46"/>
    </location>
</feature>
<reference evidence="2 3" key="1">
    <citation type="journal article" date="2015" name="Genome Announc.">
        <title>Draft Genome Sequence of Cyanobacterium Hassallia byssoidea Strain VB512170, Isolated from Monuments in India.</title>
        <authorList>
            <person name="Singh D."/>
            <person name="Chandrababunaidu M.M."/>
            <person name="Panda A."/>
            <person name="Sen D."/>
            <person name="Bhattacharyya S."/>
            <person name="Adhikary S.P."/>
            <person name="Tripathy S."/>
        </authorList>
    </citation>
    <scope>NUCLEOTIDE SEQUENCE [LARGE SCALE GENOMIC DNA]</scope>
    <source>
        <strain evidence="2 3">VB512170</strain>
    </source>
</reference>
<evidence type="ECO:0000313" key="2">
    <source>
        <dbReference type="EMBL" id="NEU76982.1"/>
    </source>
</evidence>
<accession>A0A846HI10</accession>
<name>A0A846HI10_9CYAN</name>
<dbReference type="AlphaFoldDB" id="A0A846HI10"/>